<dbReference type="Pfam" id="PF02687">
    <property type="entry name" value="FtsX"/>
    <property type="match status" value="2"/>
</dbReference>
<keyword evidence="2" id="KW-1003">Cell membrane</keyword>
<keyword evidence="5 6" id="KW-0472">Membrane</keyword>
<organism evidence="8 9">
    <name type="scientific">Paenibacillus alvei</name>
    <name type="common">Bacillus alvei</name>
    <dbReference type="NCBI Taxonomy" id="44250"/>
    <lineage>
        <taxon>Bacteria</taxon>
        <taxon>Bacillati</taxon>
        <taxon>Bacillota</taxon>
        <taxon>Bacilli</taxon>
        <taxon>Bacillales</taxon>
        <taxon>Paenibacillaceae</taxon>
        <taxon>Paenibacillus</taxon>
    </lineage>
</organism>
<gene>
    <name evidence="8" type="ORF">PBLR_11853</name>
</gene>
<dbReference type="PANTHER" id="PTHR30287">
    <property type="entry name" value="MEMBRANE COMPONENT OF PREDICTED ABC SUPERFAMILY METABOLITE UPTAKE TRANSPORTER"/>
    <property type="match status" value="1"/>
</dbReference>
<evidence type="ECO:0000313" key="8">
    <source>
        <dbReference type="EMBL" id="SYX83431.1"/>
    </source>
</evidence>
<dbReference type="InterPro" id="IPR003838">
    <property type="entry name" value="ABC3_permease_C"/>
</dbReference>
<keyword evidence="3 6" id="KW-0812">Transmembrane</keyword>
<evidence type="ECO:0000256" key="6">
    <source>
        <dbReference type="SAM" id="Phobius"/>
    </source>
</evidence>
<evidence type="ECO:0000256" key="4">
    <source>
        <dbReference type="ARBA" id="ARBA00022989"/>
    </source>
</evidence>
<sequence length="778" mass="88068">MLMKMLRQDVAKNRMITAALFVFIFISALLVASGTNMIIDLSNSLANLFTKSSVPHFVQMHTGEINKKEIERWAANNSLIKQKQIVEMINIDGSNLYMASPHSEKNSVMDIDFVTQNRDFDWLLNLNNEILQVAKGEIAVPVYYMQRDQLHIGDKIKIVKQDLDMELTIVDFVRDAQMNPSIIHSKRFVVNEADYNRLKSYFGEVEYLIEFQLNDSSKLSAFSNEYQASALPKKGPTLEYHLFWTLNAVTDGLIIAVIIIVSLLLNIIAILCIRFTILASIEEDYREIGVMKAIGLPQPYIKKIYLTKYFAMAGVATAIGFIASLFLNELFASNMLLYMGTAPKSTIQHIIPFLAVIAIFAIVVVFCKWILRRFNNISAVEALRSGSMGEIRSNRGFLSVHKTKWWNLHFFLGFRDIFQRFKLFRLLLIVFIVASFIIIVPINFLHTIQSPGFITYMGIGRSDIRIDLRQSDHMVRKYESMLRYLQQDKDVKRFSPLVTSQFKMINSDGLEDNINVELGDFSIFPLEYVAGAAPKNDNEIALSYLNGKELKAGVGDKLRFIVNGVEKELTVSGIYQDVTNGGRTAKALLPYDSQTMLWYAVSLDVQPNVSISQKIDEYTKAFYPARVTDLEGYLHQTLGTTIDQLKLVTRVAIVIALSVSILITALFLRMLIAKDYSQIAIMKSIGFSLRHIRVQYMTRSLLVLIIGILIGTVISNTVGQMIVSVLLSFMGASHIDFVIDPVQAYFLSPLLLLVAVTITTFICTRSIKKYSIIQMNSD</sequence>
<evidence type="ECO:0000256" key="1">
    <source>
        <dbReference type="ARBA" id="ARBA00004651"/>
    </source>
</evidence>
<dbReference type="RefSeq" id="WP_138185523.1">
    <property type="nucleotide sequence ID" value="NZ_LS992241.1"/>
</dbReference>
<protein>
    <recommendedName>
        <fullName evidence="7">ABC3 transporter permease C-terminal domain-containing protein</fullName>
    </recommendedName>
</protein>
<dbReference type="PANTHER" id="PTHR30287:SF2">
    <property type="entry name" value="BLL1001 PROTEIN"/>
    <property type="match status" value="1"/>
</dbReference>
<feature type="transmembrane region" description="Helical" evidence="6">
    <location>
        <begin position="742"/>
        <end position="763"/>
    </location>
</feature>
<feature type="transmembrane region" description="Helical" evidence="6">
    <location>
        <begin position="423"/>
        <end position="445"/>
    </location>
</feature>
<feature type="transmembrane region" description="Helical" evidence="6">
    <location>
        <begin position="309"/>
        <end position="327"/>
    </location>
</feature>
<keyword evidence="4 6" id="KW-1133">Transmembrane helix</keyword>
<evidence type="ECO:0000256" key="2">
    <source>
        <dbReference type="ARBA" id="ARBA00022475"/>
    </source>
</evidence>
<dbReference type="Proteomes" id="UP000304148">
    <property type="component" value="Chromosome"/>
</dbReference>
<proteinExistence type="predicted"/>
<dbReference type="GO" id="GO:0005886">
    <property type="term" value="C:plasma membrane"/>
    <property type="evidence" value="ECO:0007669"/>
    <property type="project" value="UniProtKB-SubCell"/>
</dbReference>
<evidence type="ECO:0000259" key="7">
    <source>
        <dbReference type="Pfam" id="PF02687"/>
    </source>
</evidence>
<dbReference type="AlphaFoldDB" id="A0A383R9V8"/>
<accession>A0A383R9V8</accession>
<feature type="transmembrane region" description="Helical" evidence="6">
    <location>
        <begin position="347"/>
        <end position="371"/>
    </location>
</feature>
<evidence type="ECO:0000256" key="5">
    <source>
        <dbReference type="ARBA" id="ARBA00023136"/>
    </source>
</evidence>
<dbReference type="EMBL" id="LS992241">
    <property type="protein sequence ID" value="SYX83431.1"/>
    <property type="molecule type" value="Genomic_DNA"/>
</dbReference>
<feature type="transmembrane region" description="Helical" evidence="6">
    <location>
        <begin position="701"/>
        <end position="730"/>
    </location>
</feature>
<reference evidence="9" key="1">
    <citation type="submission" date="2018-08" db="EMBL/GenBank/DDBJ databases">
        <authorList>
            <person name="Chevrot R."/>
        </authorList>
    </citation>
    <scope>NUCLEOTIDE SEQUENCE [LARGE SCALE GENOMIC DNA]</scope>
</reference>
<evidence type="ECO:0000256" key="3">
    <source>
        <dbReference type="ARBA" id="ARBA00022692"/>
    </source>
</evidence>
<comment type="subcellular location">
    <subcellularLocation>
        <location evidence="1">Cell membrane</location>
        <topology evidence="1">Multi-pass membrane protein</topology>
    </subcellularLocation>
</comment>
<name>A0A383R9V8_PAEAL</name>
<feature type="domain" description="ABC3 transporter permease C-terminal" evidence="7">
    <location>
        <begin position="651"/>
        <end position="771"/>
    </location>
</feature>
<feature type="domain" description="ABC3 transporter permease C-terminal" evidence="7">
    <location>
        <begin position="259"/>
        <end position="371"/>
    </location>
</feature>
<feature type="transmembrane region" description="Helical" evidence="6">
    <location>
        <begin position="651"/>
        <end position="672"/>
    </location>
</feature>
<evidence type="ECO:0000313" key="9">
    <source>
        <dbReference type="Proteomes" id="UP000304148"/>
    </source>
</evidence>
<dbReference type="InterPro" id="IPR038766">
    <property type="entry name" value="Membrane_comp_ABC_pdt"/>
</dbReference>
<feature type="transmembrane region" description="Helical" evidence="6">
    <location>
        <begin position="253"/>
        <end position="277"/>
    </location>
</feature>